<evidence type="ECO:0000256" key="1">
    <source>
        <dbReference type="SAM" id="SignalP"/>
    </source>
</evidence>
<feature type="signal peptide" evidence="1">
    <location>
        <begin position="1"/>
        <end position="31"/>
    </location>
</feature>
<dbReference type="Gene3D" id="1.20.1270.90">
    <property type="entry name" value="AF1782-like"/>
    <property type="match status" value="2"/>
</dbReference>
<dbReference type="InterPro" id="IPR012341">
    <property type="entry name" value="6hp_glycosidase-like_sf"/>
</dbReference>
<feature type="chain" id="PRO_5045049130" description="F5/8 type C domain-containing protein" evidence="1">
    <location>
        <begin position="32"/>
        <end position="1996"/>
    </location>
</feature>
<sequence length="1996" mass="215312">MSKFKKSIGRKILTTTLVFSLVSGFSTAVFAADPNFVNTNDPGMPVFTNAAGNVVVPPEPATFNASRSMMMDMYQADLAAGGTSFWMDRILTRKGNDPTGTYLMSRGKALYMYANSATVIGFGNNMAYFDLLNQKGYSIQIPGVTFTQDANKRVQTPSYWSAFYNATGYTLEETKFITDNNVAIDNVTITNTGTASKTFDLTADSPFAKTASSDGTELTGTFDVRNNLTKVFPRFSGTGMTASNGILTRSITLAPNEKITLKFQMGFITNEIPDSLIDYNRFKAYDANTAYLTQLREYNKWWADNVPYIDVADENIKKIIYYRWWLSRFNFLDANIPGNDYQFPISVEGALGYNNAIVLTQPMHMQDLKYFRNPIYSYGDWVSAGETSRDSLFTDNPGKPSNWNNSYSQYIGDSAFQTYEVHGGQTKILNNLARYSEKDAKGQLDRFDTNKDGVINYDWGSLTGNDADGNAFHYYEKRGNINQNRTESAFVYGNAMASAKAYQLAGNTEKANEMFAFADKLKTSFLSIMWDESSKMFLQKDLLTNTFIPWKEANNYYAFQMDGLVPKDDPKYLESLRYWGDPAEFPVFPFYTANQKDKALSVAAGVGGSNNFANLNASGNIRLFTEVLRKYPNQPYITADMYKKLMYWLGWSTAYQGNINYLDNNEYWYNWNPTTKQIGGRSGIHHNILGNYNYSMIEDVMGLVPRTDATVELWPIDIGWDHFTVNNLRYHGNDVTIVWDKPGDGTTYYPSVQEGYSMYVNGTLAFRTDKLAHLEWNSASGVVSILDGSGATASVQNSNPQMKSAMDVDLNTYDRAADLFQKAGVDLTPETGNAANLALSSTMTASYTHPLTSASNAKTGFTISGNFFTSGAFSANPPIWGSKGSTNAQDWLESDLGSPKTFDDIKIYYYNDKPDIFYREPSMYTVQYYDESTSSWVAVPKQFKSPTLANYNHIQFPPITAQKVRVVMTPKPGSNVGVKELQIFNTGVKAPDAVNTPPVVTVQQDTTAKIPLKAKLLVNMTDDGLPSGTLATSWALKSGVQGGQAVFTKDAAGNTIATFNRAGNYVLTLTATDGELSTIVDVAVTVDPLPNAVNVALTATPSTSFVSTWENLLAINDGRDPTSSTDKTGGAYGNWNSSPKTQWVEYTWGTPVNISKSDVYWWTDNGGILAPTDSKLQYWNGTEYVDVPNAVGNGVALNKYNTTTFSPITTTKLRMTITRGTQWTGILEWKVYAAPTSSVKPVKVSTLHDVLPVLPPTVTKVFEDGTTAAASVIWDVVTPSQVATPGSFTVKGTVDGTNIEAEATVYVRVTNDVTINSIPDENISVTAGKPLVLPSVIEAFYNDGSIDNINIKVTWDAFDPNLLNQPGTFTILGHVAGTSVLAKANVTVYPRTITSFTAATSSTVAGVAPVLPQTVNAVYDNGTTGPVNVVWSITPEQYAAAGTVTINGTVAGTSIVPKLTLTVTAKAIASIAPVNVTTAPGTAPVLPTVVTATYNDTTTANVNVTWASIDPAKYAAAGTFSVNGTVAGTAVKAVANVTVVAAQAVITSINPVEVSTTAGTAPVLPSAVTANYNDSTTALLNVTWDAIDPAKYAAAGTFSVNGTVAGTSIKAVANVTVSNVNVTTSTLIGPEAVNQEQRFDLTVGVSSLQSSFTTMDVIVKYDPSKLEFDTVSNGNVLSLANSALSTLRDNFSVLGTAIKAQKGEIRIILASVGSNNAISNPGDLLTLHTKTKAGVEPGITTVSLVDFNVSNEGSATQVPGVSLNIQINVVDKADLNAAIAAAQNKHDSATEGTQVGQYPVGSKATLLTAINSAMAVSNNAASTQTEVANALSALNAAVTTFNNSVITETDPEPGTVNKAELADAVTLAQSKYDTAVEGDKLGKYEVGSKATLLAAITSAKVVLEKSSSRQPQVDAAKVALESALQTFSTQFITLVPGETKITIKDLSIIAKYYGTKSTDANWSQIEKADIYNTGTIDIQVLASVARMIIDDWMLEN</sequence>
<name>A0ABS4I0G2_9BACL</name>
<dbReference type="Pfam" id="PF00963">
    <property type="entry name" value="Cohesin"/>
    <property type="match status" value="1"/>
</dbReference>
<dbReference type="Pfam" id="PF07532">
    <property type="entry name" value="Big_4"/>
    <property type="match status" value="5"/>
</dbReference>
<protein>
    <recommendedName>
        <fullName evidence="2">F5/8 type C domain-containing protein</fullName>
    </recommendedName>
</protein>
<dbReference type="SUPFAM" id="SSF48208">
    <property type="entry name" value="Six-hairpin glycosidases"/>
    <property type="match status" value="1"/>
</dbReference>
<gene>
    <name evidence="3" type="ORF">J2Z65_003528</name>
</gene>
<evidence type="ECO:0000259" key="2">
    <source>
        <dbReference type="PROSITE" id="PS50022"/>
    </source>
</evidence>
<dbReference type="Gene3D" id="2.60.40.680">
    <property type="match status" value="1"/>
</dbReference>
<proteinExistence type="predicted"/>
<dbReference type="Gene3D" id="1.50.10.10">
    <property type="match status" value="1"/>
</dbReference>
<evidence type="ECO:0000313" key="4">
    <source>
        <dbReference type="Proteomes" id="UP001519344"/>
    </source>
</evidence>
<feature type="domain" description="F5/8 type C" evidence="2">
    <location>
        <begin position="832"/>
        <end position="986"/>
    </location>
</feature>
<dbReference type="InterPro" id="IPR002102">
    <property type="entry name" value="Cohesin_dom"/>
</dbReference>
<dbReference type="Gene3D" id="2.60.40.10">
    <property type="entry name" value="Immunoglobulins"/>
    <property type="match status" value="1"/>
</dbReference>
<dbReference type="SUPFAM" id="SSF49384">
    <property type="entry name" value="Carbohydrate-binding domain"/>
    <property type="match status" value="1"/>
</dbReference>
<dbReference type="InterPro" id="IPR000421">
    <property type="entry name" value="FA58C"/>
</dbReference>
<dbReference type="EMBL" id="JAGGKV010000008">
    <property type="protein sequence ID" value="MBP1964305.1"/>
    <property type="molecule type" value="Genomic_DNA"/>
</dbReference>
<dbReference type="InterPro" id="IPR013783">
    <property type="entry name" value="Ig-like_fold"/>
</dbReference>
<dbReference type="CDD" id="cd08547">
    <property type="entry name" value="Type_II_cohesin"/>
    <property type="match status" value="1"/>
</dbReference>
<dbReference type="RefSeq" id="WP_209855970.1">
    <property type="nucleotide sequence ID" value="NZ_JAGGKV010000008.1"/>
</dbReference>
<dbReference type="InterPro" id="IPR011081">
    <property type="entry name" value="Big_4"/>
</dbReference>
<dbReference type="Pfam" id="PF22633">
    <property type="entry name" value="F5_F8_type_C_2"/>
    <property type="match status" value="1"/>
</dbReference>
<evidence type="ECO:0000313" key="3">
    <source>
        <dbReference type="EMBL" id="MBP1964305.1"/>
    </source>
</evidence>
<dbReference type="Proteomes" id="UP001519344">
    <property type="component" value="Unassembled WGS sequence"/>
</dbReference>
<dbReference type="InterPro" id="IPR008965">
    <property type="entry name" value="CBM2/CBM3_carb-bd_dom_sf"/>
</dbReference>
<keyword evidence="1" id="KW-0732">Signal</keyword>
<keyword evidence="4" id="KW-1185">Reference proteome</keyword>
<comment type="caution">
    <text evidence="3">The sequence shown here is derived from an EMBL/GenBank/DDBJ whole genome shotgun (WGS) entry which is preliminary data.</text>
</comment>
<dbReference type="PROSITE" id="PS50022">
    <property type="entry name" value="FA58C_3"/>
    <property type="match status" value="1"/>
</dbReference>
<dbReference type="InterPro" id="IPR008979">
    <property type="entry name" value="Galactose-bd-like_sf"/>
</dbReference>
<dbReference type="InterPro" id="IPR036439">
    <property type="entry name" value="Dockerin_dom_sf"/>
</dbReference>
<dbReference type="Gene3D" id="2.60.120.260">
    <property type="entry name" value="Galactose-binding domain-like"/>
    <property type="match status" value="2"/>
</dbReference>
<dbReference type="InterPro" id="IPR008928">
    <property type="entry name" value="6-hairpin_glycosidase_sf"/>
</dbReference>
<reference evidence="3 4" key="1">
    <citation type="submission" date="2021-03" db="EMBL/GenBank/DDBJ databases">
        <title>Genomic Encyclopedia of Type Strains, Phase IV (KMG-IV): sequencing the most valuable type-strain genomes for metagenomic binning, comparative biology and taxonomic classification.</title>
        <authorList>
            <person name="Goeker M."/>
        </authorList>
    </citation>
    <scope>NUCLEOTIDE SEQUENCE [LARGE SCALE GENOMIC DNA]</scope>
    <source>
        <strain evidence="3 4">DSM 24950</strain>
    </source>
</reference>
<dbReference type="Gene3D" id="1.10.1330.10">
    <property type="entry name" value="Dockerin domain"/>
    <property type="match status" value="1"/>
</dbReference>
<accession>A0ABS4I0G2</accession>
<dbReference type="SUPFAM" id="SSF49785">
    <property type="entry name" value="Galactose-binding domain-like"/>
    <property type="match status" value="1"/>
</dbReference>
<dbReference type="Pfam" id="PF07554">
    <property type="entry name" value="FIVAR"/>
    <property type="match status" value="2"/>
</dbReference>
<organism evidence="3 4">
    <name type="scientific">Paenibacillus aceris</name>
    <dbReference type="NCBI Taxonomy" id="869555"/>
    <lineage>
        <taxon>Bacteria</taxon>
        <taxon>Bacillati</taxon>
        <taxon>Bacillota</taxon>
        <taxon>Bacilli</taxon>
        <taxon>Bacillales</taxon>
        <taxon>Paenibacillaceae</taxon>
        <taxon>Paenibacillus</taxon>
    </lineage>
</organism>